<reference evidence="2 3" key="1">
    <citation type="submission" date="2014-06" db="EMBL/GenBank/DDBJ databases">
        <title>Evolutionary Origins and Diversification of the Mycorrhizal Mutualists.</title>
        <authorList>
            <consortium name="DOE Joint Genome Institute"/>
            <consortium name="Mycorrhizal Genomics Consortium"/>
            <person name="Kohler A."/>
            <person name="Kuo A."/>
            <person name="Nagy L.G."/>
            <person name="Floudas D."/>
            <person name="Copeland A."/>
            <person name="Barry K.W."/>
            <person name="Cichocki N."/>
            <person name="Veneault-Fourrey C."/>
            <person name="LaButti K."/>
            <person name="Lindquist E.A."/>
            <person name="Lipzen A."/>
            <person name="Lundell T."/>
            <person name="Morin E."/>
            <person name="Murat C."/>
            <person name="Riley R."/>
            <person name="Ohm R."/>
            <person name="Sun H."/>
            <person name="Tunlid A."/>
            <person name="Henrissat B."/>
            <person name="Grigoriev I.V."/>
            <person name="Hibbett D.S."/>
            <person name="Martin F."/>
        </authorList>
    </citation>
    <scope>NUCLEOTIDE SEQUENCE [LARGE SCALE GENOMIC DNA]</scope>
    <source>
        <strain evidence="2 3">SS14</strain>
    </source>
</reference>
<proteinExistence type="predicted"/>
<evidence type="ECO:0000256" key="1">
    <source>
        <dbReference type="SAM" id="MobiDB-lite"/>
    </source>
</evidence>
<dbReference type="Proteomes" id="UP000054279">
    <property type="component" value="Unassembled WGS sequence"/>
</dbReference>
<name>A0A0C9UG77_SPHS4</name>
<gene>
    <name evidence="2" type="ORF">M422DRAFT_54813</name>
</gene>
<accession>A0A0C9UG77</accession>
<organism evidence="2 3">
    <name type="scientific">Sphaerobolus stellatus (strain SS14)</name>
    <dbReference type="NCBI Taxonomy" id="990650"/>
    <lineage>
        <taxon>Eukaryota</taxon>
        <taxon>Fungi</taxon>
        <taxon>Dikarya</taxon>
        <taxon>Basidiomycota</taxon>
        <taxon>Agaricomycotina</taxon>
        <taxon>Agaricomycetes</taxon>
        <taxon>Phallomycetidae</taxon>
        <taxon>Geastrales</taxon>
        <taxon>Sphaerobolaceae</taxon>
        <taxon>Sphaerobolus</taxon>
    </lineage>
</organism>
<feature type="region of interest" description="Disordered" evidence="1">
    <location>
        <begin position="1"/>
        <end position="20"/>
    </location>
</feature>
<protein>
    <submittedName>
        <fullName evidence="2">Uncharacterized protein</fullName>
    </submittedName>
</protein>
<dbReference type="AlphaFoldDB" id="A0A0C9UG77"/>
<sequence length="147" mass="16699">MATSSSKSKQHTDAQVTSDDKTSNVQDSYLMFREFGVWTVMQQMSSNPGSLWFRGFQGYVHRFHAAVPLMWRLIRECYQTSPRLMIIYLISSFLSEMKTSVHLYFSNHLLNCIQNLITKESTDPSALFIAAAYVIDTFHASGSALPS</sequence>
<dbReference type="EMBL" id="KN837319">
    <property type="protein sequence ID" value="KIJ27972.1"/>
    <property type="molecule type" value="Genomic_DNA"/>
</dbReference>
<keyword evidence="3" id="KW-1185">Reference proteome</keyword>
<evidence type="ECO:0000313" key="3">
    <source>
        <dbReference type="Proteomes" id="UP000054279"/>
    </source>
</evidence>
<dbReference type="HOGENOM" id="CLU_1769285_0_0_1"/>
<evidence type="ECO:0000313" key="2">
    <source>
        <dbReference type="EMBL" id="KIJ27972.1"/>
    </source>
</evidence>